<comment type="caution">
    <text evidence="2">The sequence shown here is derived from an EMBL/GenBank/DDBJ whole genome shotgun (WGS) entry which is preliminary data.</text>
</comment>
<dbReference type="OrthoDB" id="2594947at2759"/>
<evidence type="ECO:0000313" key="3">
    <source>
        <dbReference type="Proteomes" id="UP000279259"/>
    </source>
</evidence>
<dbReference type="STRING" id="1890683.A0A427XRL1"/>
<proteinExistence type="predicted"/>
<dbReference type="AlphaFoldDB" id="A0A427XRL1"/>
<protein>
    <recommendedName>
        <fullName evidence="4">Extracellular membrane protein CFEM domain-containing protein</fullName>
    </recommendedName>
</protein>
<dbReference type="EMBL" id="RSCD01000031">
    <property type="protein sequence ID" value="RSH81421.1"/>
    <property type="molecule type" value="Genomic_DNA"/>
</dbReference>
<keyword evidence="3" id="KW-1185">Reference proteome</keyword>
<name>A0A427XRL1_9TREE</name>
<evidence type="ECO:0000313" key="2">
    <source>
        <dbReference type="EMBL" id="RSH81421.1"/>
    </source>
</evidence>
<sequence length="285" mass="27145">MSTKTVLFAAAALAGAAYVSAQAAPAWQYIPSACSSACANVAEVAYLCETEYTSTTDIYGCYCNSLPSDSSSCASCLNSNNAASLASLITSDIAACPSAIKSCFFACSFNTCASTDIACQCDASYLENIYNCGSCNTANGNTGSTQVSDWQALHDSCAAQNYTGAASTRSFTTQPLASATGQNAYVAVTLTASGGGAAATGSVAASGVAPVTLSGAQTGSSAAAAAGTGAAAVSGASASGSKAAASGSAAVSGAAAATTSKSAAKGLAAPAAGVLAVAGVVAALL</sequence>
<evidence type="ECO:0000256" key="1">
    <source>
        <dbReference type="SAM" id="SignalP"/>
    </source>
</evidence>
<reference evidence="2 3" key="1">
    <citation type="submission" date="2018-11" db="EMBL/GenBank/DDBJ databases">
        <title>Genome sequence of Saitozyma podzolica DSM 27192.</title>
        <authorList>
            <person name="Aliyu H."/>
            <person name="Gorte O."/>
            <person name="Ochsenreither K."/>
        </authorList>
    </citation>
    <scope>NUCLEOTIDE SEQUENCE [LARGE SCALE GENOMIC DNA]</scope>
    <source>
        <strain evidence="2 3">DSM 27192</strain>
    </source>
</reference>
<evidence type="ECO:0008006" key="4">
    <source>
        <dbReference type="Google" id="ProtNLM"/>
    </source>
</evidence>
<gene>
    <name evidence="2" type="ORF">EHS25_006953</name>
</gene>
<accession>A0A427XRL1</accession>
<dbReference type="Proteomes" id="UP000279259">
    <property type="component" value="Unassembled WGS sequence"/>
</dbReference>
<keyword evidence="1" id="KW-0732">Signal</keyword>
<organism evidence="2 3">
    <name type="scientific">Saitozyma podzolica</name>
    <dbReference type="NCBI Taxonomy" id="1890683"/>
    <lineage>
        <taxon>Eukaryota</taxon>
        <taxon>Fungi</taxon>
        <taxon>Dikarya</taxon>
        <taxon>Basidiomycota</taxon>
        <taxon>Agaricomycotina</taxon>
        <taxon>Tremellomycetes</taxon>
        <taxon>Tremellales</taxon>
        <taxon>Trimorphomycetaceae</taxon>
        <taxon>Saitozyma</taxon>
    </lineage>
</organism>
<feature type="chain" id="PRO_5019359297" description="Extracellular membrane protein CFEM domain-containing protein" evidence="1">
    <location>
        <begin position="22"/>
        <end position="285"/>
    </location>
</feature>
<feature type="signal peptide" evidence="1">
    <location>
        <begin position="1"/>
        <end position="21"/>
    </location>
</feature>